<evidence type="ECO:0000256" key="4">
    <source>
        <dbReference type="ARBA" id="ARBA00023163"/>
    </source>
</evidence>
<dbReference type="InterPro" id="IPR014284">
    <property type="entry name" value="RNA_pol_sigma-70_dom"/>
</dbReference>
<dbReference type="SUPFAM" id="SSF88659">
    <property type="entry name" value="Sigma3 and sigma4 domains of RNA polymerase sigma factors"/>
    <property type="match status" value="1"/>
</dbReference>
<reference evidence="7 8" key="1">
    <citation type="submission" date="2014-03" db="EMBL/GenBank/DDBJ databases">
        <title>Genome sequence of Sphingobium yanoikuyae B1.</title>
        <authorList>
            <person name="Gan H.M."/>
            <person name="Gan H.Y."/>
            <person name="Savka M.A."/>
        </authorList>
    </citation>
    <scope>NUCLEOTIDE SEQUENCE [LARGE SCALE GENOMIC DNA]</scope>
    <source>
        <strain evidence="7 8">B1</strain>
    </source>
</reference>
<proteinExistence type="inferred from homology"/>
<dbReference type="AlphaFoldDB" id="A0A084ESI6"/>
<evidence type="ECO:0000256" key="2">
    <source>
        <dbReference type="ARBA" id="ARBA00023015"/>
    </source>
</evidence>
<dbReference type="NCBIfam" id="TIGR02937">
    <property type="entry name" value="sigma70-ECF"/>
    <property type="match status" value="1"/>
</dbReference>
<evidence type="ECO:0000256" key="3">
    <source>
        <dbReference type="ARBA" id="ARBA00023082"/>
    </source>
</evidence>
<dbReference type="InterPro" id="IPR013249">
    <property type="entry name" value="RNA_pol_sigma70_r4_t2"/>
</dbReference>
<dbReference type="Gene3D" id="1.10.10.10">
    <property type="entry name" value="Winged helix-like DNA-binding domain superfamily/Winged helix DNA-binding domain"/>
    <property type="match status" value="1"/>
</dbReference>
<evidence type="ECO:0000313" key="7">
    <source>
        <dbReference type="EMBL" id="KEZ20928.1"/>
    </source>
</evidence>
<dbReference type="InterPro" id="IPR007627">
    <property type="entry name" value="RNA_pol_sigma70_r2"/>
</dbReference>
<protein>
    <submittedName>
        <fullName evidence="7">Sigma-70 family RNA polymerase sigma factor</fullName>
    </submittedName>
</protein>
<dbReference type="SUPFAM" id="SSF88946">
    <property type="entry name" value="Sigma2 domain of RNA polymerase sigma factors"/>
    <property type="match status" value="1"/>
</dbReference>
<dbReference type="eggNOG" id="COG1595">
    <property type="taxonomic scope" value="Bacteria"/>
</dbReference>
<keyword evidence="3" id="KW-0731">Sigma factor</keyword>
<dbReference type="InterPro" id="IPR039425">
    <property type="entry name" value="RNA_pol_sigma-70-like"/>
</dbReference>
<dbReference type="Proteomes" id="UP000028534">
    <property type="component" value="Unassembled WGS sequence"/>
</dbReference>
<accession>A0A084ESI6</accession>
<dbReference type="PATRIC" id="fig|13690.10.peg.1006"/>
<name>A0A084ESI6_SPHYA</name>
<dbReference type="GO" id="GO:0006352">
    <property type="term" value="P:DNA-templated transcription initiation"/>
    <property type="evidence" value="ECO:0007669"/>
    <property type="project" value="InterPro"/>
</dbReference>
<feature type="domain" description="RNA polymerase sigma factor 70 region 4 type 2" evidence="6">
    <location>
        <begin position="145"/>
        <end position="194"/>
    </location>
</feature>
<feature type="domain" description="RNA polymerase sigma-70 region 2" evidence="5">
    <location>
        <begin position="48"/>
        <end position="109"/>
    </location>
</feature>
<dbReference type="GO" id="GO:0003677">
    <property type="term" value="F:DNA binding"/>
    <property type="evidence" value="ECO:0007669"/>
    <property type="project" value="InterPro"/>
</dbReference>
<dbReference type="GO" id="GO:0016987">
    <property type="term" value="F:sigma factor activity"/>
    <property type="evidence" value="ECO:0007669"/>
    <property type="project" value="UniProtKB-KW"/>
</dbReference>
<gene>
    <name evidence="7" type="ORF">CP98_00969</name>
</gene>
<dbReference type="EMBL" id="JGVR01000003">
    <property type="protein sequence ID" value="KEZ20928.1"/>
    <property type="molecule type" value="Genomic_DNA"/>
</dbReference>
<dbReference type="InterPro" id="IPR013325">
    <property type="entry name" value="RNA_pol_sigma_r2"/>
</dbReference>
<dbReference type="Gene3D" id="1.10.1740.10">
    <property type="match status" value="1"/>
</dbReference>
<sequence length="202" mass="23195">MIERAAPIAVMNKRHMSCCERLSMHVMRRQIAMLNNAAALTRLLLQERTSLLRLVESILRDRPAAEDVTQSLWFRVQRIEDDPPILNKRAYLFRLAANLAKDRIRADGRYAALFHAADTLPEEIPADMVGADTELSDRQRLAVTMAAIDELPARTREIFILRKFDELTLDDIAHRIGISRSMVVRHLQQALRHCMTRLGESE</sequence>
<dbReference type="InterPro" id="IPR013324">
    <property type="entry name" value="RNA_pol_sigma_r3/r4-like"/>
</dbReference>
<dbReference type="InterPro" id="IPR036388">
    <property type="entry name" value="WH-like_DNA-bd_sf"/>
</dbReference>
<dbReference type="STRING" id="13690.AX777_22200"/>
<evidence type="ECO:0000256" key="1">
    <source>
        <dbReference type="ARBA" id="ARBA00010641"/>
    </source>
</evidence>
<dbReference type="PANTHER" id="PTHR43133:SF63">
    <property type="entry name" value="RNA POLYMERASE SIGMA FACTOR FECI-RELATED"/>
    <property type="match status" value="1"/>
</dbReference>
<dbReference type="RefSeq" id="WP_354318836.1">
    <property type="nucleotide sequence ID" value="NZ_JGVR01000003.1"/>
</dbReference>
<dbReference type="Pfam" id="PF04542">
    <property type="entry name" value="Sigma70_r2"/>
    <property type="match status" value="1"/>
</dbReference>
<dbReference type="Pfam" id="PF08281">
    <property type="entry name" value="Sigma70_r4_2"/>
    <property type="match status" value="1"/>
</dbReference>
<evidence type="ECO:0000313" key="8">
    <source>
        <dbReference type="Proteomes" id="UP000028534"/>
    </source>
</evidence>
<dbReference type="PANTHER" id="PTHR43133">
    <property type="entry name" value="RNA POLYMERASE ECF-TYPE SIGMA FACTO"/>
    <property type="match status" value="1"/>
</dbReference>
<evidence type="ECO:0000259" key="5">
    <source>
        <dbReference type="Pfam" id="PF04542"/>
    </source>
</evidence>
<organism evidence="7 8">
    <name type="scientific">Sphingobium yanoikuyae</name>
    <name type="common">Sphingomonas yanoikuyae</name>
    <dbReference type="NCBI Taxonomy" id="13690"/>
    <lineage>
        <taxon>Bacteria</taxon>
        <taxon>Pseudomonadati</taxon>
        <taxon>Pseudomonadota</taxon>
        <taxon>Alphaproteobacteria</taxon>
        <taxon>Sphingomonadales</taxon>
        <taxon>Sphingomonadaceae</taxon>
        <taxon>Sphingobium</taxon>
    </lineage>
</organism>
<dbReference type="CDD" id="cd06171">
    <property type="entry name" value="Sigma70_r4"/>
    <property type="match status" value="1"/>
</dbReference>
<keyword evidence="4" id="KW-0804">Transcription</keyword>
<comment type="similarity">
    <text evidence="1">Belongs to the sigma-70 factor family. ECF subfamily.</text>
</comment>
<keyword evidence="2" id="KW-0805">Transcription regulation</keyword>
<evidence type="ECO:0000259" key="6">
    <source>
        <dbReference type="Pfam" id="PF08281"/>
    </source>
</evidence>
<comment type="caution">
    <text evidence="7">The sequence shown here is derived from an EMBL/GenBank/DDBJ whole genome shotgun (WGS) entry which is preliminary data.</text>
</comment>